<comment type="caution">
    <text evidence="3">The sequence shown here is derived from an EMBL/GenBank/DDBJ whole genome shotgun (WGS) entry which is preliminary data.</text>
</comment>
<proteinExistence type="predicted"/>
<feature type="signal peptide" evidence="2">
    <location>
        <begin position="1"/>
        <end position="28"/>
    </location>
</feature>
<evidence type="ECO:0000256" key="1">
    <source>
        <dbReference type="SAM" id="MobiDB-lite"/>
    </source>
</evidence>
<dbReference type="EMBL" id="JBAFVH010000003">
    <property type="protein sequence ID" value="MFG1371593.1"/>
    <property type="molecule type" value="Genomic_DNA"/>
</dbReference>
<keyword evidence="2" id="KW-0732">Signal</keyword>
<keyword evidence="4" id="KW-1185">Reference proteome</keyword>
<gene>
    <name evidence="3" type="ORF">V5F32_05420</name>
</gene>
<accession>A0ABW6ZS92</accession>
<evidence type="ECO:0000313" key="4">
    <source>
        <dbReference type="Proteomes" id="UP001604002"/>
    </source>
</evidence>
<name>A0ABW6ZS92_9HYPH</name>
<evidence type="ECO:0000313" key="3">
    <source>
        <dbReference type="EMBL" id="MFG1371593.1"/>
    </source>
</evidence>
<feature type="region of interest" description="Disordered" evidence="1">
    <location>
        <begin position="38"/>
        <end position="83"/>
    </location>
</feature>
<protein>
    <submittedName>
        <fullName evidence="3">Uncharacterized protein</fullName>
    </submittedName>
</protein>
<evidence type="ECO:0000256" key="2">
    <source>
        <dbReference type="SAM" id="SignalP"/>
    </source>
</evidence>
<feature type="chain" id="PRO_5047345565" evidence="2">
    <location>
        <begin position="29"/>
        <end position="83"/>
    </location>
</feature>
<organism evidence="3 4">
    <name type="scientific">Xanthobacter oligotrophicus</name>
    <dbReference type="NCBI Taxonomy" id="2607286"/>
    <lineage>
        <taxon>Bacteria</taxon>
        <taxon>Pseudomonadati</taxon>
        <taxon>Pseudomonadota</taxon>
        <taxon>Alphaproteobacteria</taxon>
        <taxon>Hyphomicrobiales</taxon>
        <taxon>Xanthobacteraceae</taxon>
        <taxon>Xanthobacter</taxon>
    </lineage>
</organism>
<sequence>MTKTTFRRRAAPWCALAFIALGASPALALDPVPKGYREKQRHQFRDVQLGLTHPATDGRSTPAGNAPTAPVQPKPAPETGTGK</sequence>
<dbReference type="Proteomes" id="UP001604002">
    <property type="component" value="Unassembled WGS sequence"/>
</dbReference>
<reference evidence="3 4" key="1">
    <citation type="submission" date="2024-02" db="EMBL/GenBank/DDBJ databases">
        <title>Expansion and revision of Xanthobacter and proposal of Roseixanthobacter gen. nov.</title>
        <authorList>
            <person name="Soltysiak M.P.M."/>
            <person name="Jalihal A."/>
            <person name="Ory A."/>
            <person name="Chrisophersen C."/>
            <person name="Lee A.D."/>
            <person name="Boulton J."/>
            <person name="Springer M."/>
        </authorList>
    </citation>
    <scope>NUCLEOTIDE SEQUENCE [LARGE SCALE GENOMIC DNA]</scope>
    <source>
        <strain evidence="3 4">23A</strain>
    </source>
</reference>
<dbReference type="RefSeq" id="WP_393991578.1">
    <property type="nucleotide sequence ID" value="NZ_JBAFVH010000003.1"/>
</dbReference>